<evidence type="ECO:0008006" key="3">
    <source>
        <dbReference type="Google" id="ProtNLM"/>
    </source>
</evidence>
<dbReference type="OrthoDB" id="10065625at2759"/>
<organism evidence="1 2">
    <name type="scientific">Eumeta variegata</name>
    <name type="common">Bagworm moth</name>
    <name type="synonym">Eumeta japonica</name>
    <dbReference type="NCBI Taxonomy" id="151549"/>
    <lineage>
        <taxon>Eukaryota</taxon>
        <taxon>Metazoa</taxon>
        <taxon>Ecdysozoa</taxon>
        <taxon>Arthropoda</taxon>
        <taxon>Hexapoda</taxon>
        <taxon>Insecta</taxon>
        <taxon>Pterygota</taxon>
        <taxon>Neoptera</taxon>
        <taxon>Endopterygota</taxon>
        <taxon>Lepidoptera</taxon>
        <taxon>Glossata</taxon>
        <taxon>Ditrysia</taxon>
        <taxon>Tineoidea</taxon>
        <taxon>Psychidae</taxon>
        <taxon>Oiketicinae</taxon>
        <taxon>Eumeta</taxon>
    </lineage>
</organism>
<comment type="caution">
    <text evidence="1">The sequence shown here is derived from an EMBL/GenBank/DDBJ whole genome shotgun (WGS) entry which is preliminary data.</text>
</comment>
<dbReference type="EMBL" id="BGZK01001300">
    <property type="protein sequence ID" value="GBP76700.1"/>
    <property type="molecule type" value="Genomic_DNA"/>
</dbReference>
<evidence type="ECO:0000313" key="2">
    <source>
        <dbReference type="Proteomes" id="UP000299102"/>
    </source>
</evidence>
<sequence>MPFYADDRVRRRAYFASARRANLAAKKIQQVFDLLLEWLDRWRMAVNVGKTAALLTGRQRNMPIQLRPRGQDMEWMSCIQYLGVHIDRSLRMIPQVVYVIQQSRAARVKLRPVLTSRLPTRTKITIYNCYIHSRLCCTGLVCTVLGAAALETPSPTEYCATNDRSTIQTPPRFNLFPLKRRQSANCGKRFKVDRGHLLT</sequence>
<dbReference type="AlphaFoldDB" id="A0A4C1YNL4"/>
<protein>
    <recommendedName>
        <fullName evidence="3">RNA-directed DNA polymerase from mobile element jockey</fullName>
    </recommendedName>
</protein>
<gene>
    <name evidence="1" type="ORF">EVAR_52435_1</name>
</gene>
<accession>A0A4C1YNL4</accession>
<proteinExistence type="predicted"/>
<name>A0A4C1YNL4_EUMVA</name>
<evidence type="ECO:0000313" key="1">
    <source>
        <dbReference type="EMBL" id="GBP76700.1"/>
    </source>
</evidence>
<reference evidence="1 2" key="1">
    <citation type="journal article" date="2019" name="Commun. Biol.">
        <title>The bagworm genome reveals a unique fibroin gene that provides high tensile strength.</title>
        <authorList>
            <person name="Kono N."/>
            <person name="Nakamura H."/>
            <person name="Ohtoshi R."/>
            <person name="Tomita M."/>
            <person name="Numata K."/>
            <person name="Arakawa K."/>
        </authorList>
    </citation>
    <scope>NUCLEOTIDE SEQUENCE [LARGE SCALE GENOMIC DNA]</scope>
</reference>
<keyword evidence="2" id="KW-1185">Reference proteome</keyword>
<dbReference type="Proteomes" id="UP000299102">
    <property type="component" value="Unassembled WGS sequence"/>
</dbReference>